<sequence length="71" mass="7226">MKGLNRATITREPTLGGSLSGVTCQTGESVLYASVPNQAVSSAVTGELGSFSGMEPDRFTLASDAPSAANY</sequence>
<organism evidence="2">
    <name type="scientific">Tetraodon nigroviridis</name>
    <name type="common">Spotted green pufferfish</name>
    <name type="synonym">Chelonodon nigroviridis</name>
    <dbReference type="NCBI Taxonomy" id="99883"/>
    <lineage>
        <taxon>Eukaryota</taxon>
        <taxon>Metazoa</taxon>
        <taxon>Chordata</taxon>
        <taxon>Craniata</taxon>
        <taxon>Vertebrata</taxon>
        <taxon>Euteleostomi</taxon>
        <taxon>Actinopterygii</taxon>
        <taxon>Neopterygii</taxon>
        <taxon>Teleostei</taxon>
        <taxon>Neoteleostei</taxon>
        <taxon>Acanthomorphata</taxon>
        <taxon>Eupercaria</taxon>
        <taxon>Tetraodontiformes</taxon>
        <taxon>Tetradontoidea</taxon>
        <taxon>Tetraodontidae</taxon>
        <taxon>Tetraodon</taxon>
    </lineage>
</organism>
<comment type="caution">
    <text evidence="2">The sequence shown here is derived from an EMBL/GenBank/DDBJ whole genome shotgun (WGS) entry which is preliminary data.</text>
</comment>
<dbReference type="KEGG" id="tng:GSTEN00008230G001"/>
<dbReference type="AlphaFoldDB" id="Q4T2Q5"/>
<accession>Q4T2Q5</accession>
<reference evidence="2" key="2">
    <citation type="submission" date="2004-02" db="EMBL/GenBank/DDBJ databases">
        <authorList>
            <consortium name="Genoscope"/>
            <consortium name="Whitehead Institute Centre for Genome Research"/>
        </authorList>
    </citation>
    <scope>NUCLEOTIDE SEQUENCE</scope>
</reference>
<proteinExistence type="predicted"/>
<dbReference type="InterPro" id="IPR029045">
    <property type="entry name" value="ClpP/crotonase-like_dom_sf"/>
</dbReference>
<name>Q4T2Q5_TETNG</name>
<reference evidence="2" key="1">
    <citation type="journal article" date="2004" name="Nature">
        <title>Genome duplication in the teleost fish Tetraodon nigroviridis reveals the early vertebrate proto-karyotype.</title>
        <authorList>
            <person name="Jaillon O."/>
            <person name="Aury J.-M."/>
            <person name="Brunet F."/>
            <person name="Petit J.-L."/>
            <person name="Stange-Thomann N."/>
            <person name="Mauceli E."/>
            <person name="Bouneau L."/>
            <person name="Fischer C."/>
            <person name="Ozouf-Costaz C."/>
            <person name="Bernot A."/>
            <person name="Nicaud S."/>
            <person name="Jaffe D."/>
            <person name="Fisher S."/>
            <person name="Lutfalla G."/>
            <person name="Dossat C."/>
            <person name="Segurens B."/>
            <person name="Dasilva C."/>
            <person name="Salanoubat M."/>
            <person name="Levy M."/>
            <person name="Boudet N."/>
            <person name="Castellano S."/>
            <person name="Anthouard V."/>
            <person name="Jubin C."/>
            <person name="Castelli V."/>
            <person name="Katinka M."/>
            <person name="Vacherie B."/>
            <person name="Biemont C."/>
            <person name="Skalli Z."/>
            <person name="Cattolico L."/>
            <person name="Poulain J."/>
            <person name="De Berardinis V."/>
            <person name="Cruaud C."/>
            <person name="Duprat S."/>
            <person name="Brottier P."/>
            <person name="Coutanceau J.-P."/>
            <person name="Gouzy J."/>
            <person name="Parra G."/>
            <person name="Lardier G."/>
            <person name="Chapple C."/>
            <person name="McKernan K.J."/>
            <person name="McEwan P."/>
            <person name="Bosak S."/>
            <person name="Kellis M."/>
            <person name="Volff J.-N."/>
            <person name="Guigo R."/>
            <person name="Zody M.C."/>
            <person name="Mesirov J."/>
            <person name="Lindblad-Toh K."/>
            <person name="Birren B."/>
            <person name="Nusbaum C."/>
            <person name="Kahn D."/>
            <person name="Robinson-Rechavi M."/>
            <person name="Laudet V."/>
            <person name="Schachter V."/>
            <person name="Quetier F."/>
            <person name="Saurin W."/>
            <person name="Scarpelli C."/>
            <person name="Wincker P."/>
            <person name="Lander E.S."/>
            <person name="Weissenbach J."/>
            <person name="Roest Crollius H."/>
        </authorList>
    </citation>
    <scope>NUCLEOTIDE SEQUENCE [LARGE SCALE GENOMIC DNA]</scope>
</reference>
<gene>
    <name evidence="2" type="ORF">GSTENG00008230001</name>
</gene>
<dbReference type="EMBL" id="CAAE01010211">
    <property type="protein sequence ID" value="CAF92827.1"/>
    <property type="molecule type" value="Genomic_DNA"/>
</dbReference>
<dbReference type="SUPFAM" id="SSF52096">
    <property type="entry name" value="ClpP/crotonase"/>
    <property type="match status" value="1"/>
</dbReference>
<protein>
    <submittedName>
        <fullName evidence="2">(spotted green pufferfish) hypothetical protein</fullName>
    </submittedName>
</protein>
<feature type="region of interest" description="Disordered" evidence="1">
    <location>
        <begin position="1"/>
        <end position="20"/>
    </location>
</feature>
<evidence type="ECO:0000256" key="1">
    <source>
        <dbReference type="SAM" id="MobiDB-lite"/>
    </source>
</evidence>
<evidence type="ECO:0000313" key="2">
    <source>
        <dbReference type="EMBL" id="CAF92827.1"/>
    </source>
</evidence>